<proteinExistence type="predicted"/>
<feature type="compositionally biased region" description="Low complexity" evidence="1">
    <location>
        <begin position="66"/>
        <end position="87"/>
    </location>
</feature>
<feature type="region of interest" description="Disordered" evidence="1">
    <location>
        <begin position="1"/>
        <end position="54"/>
    </location>
</feature>
<evidence type="ECO:0000256" key="1">
    <source>
        <dbReference type="SAM" id="MobiDB-lite"/>
    </source>
</evidence>
<feature type="region of interest" description="Disordered" evidence="1">
    <location>
        <begin position="110"/>
        <end position="250"/>
    </location>
</feature>
<dbReference type="RefSeq" id="XP_007770336.1">
    <property type="nucleotide sequence ID" value="XM_007772146.1"/>
</dbReference>
<accession>A0A5M3MMW7</accession>
<evidence type="ECO:0000313" key="3">
    <source>
        <dbReference type="Proteomes" id="UP000053558"/>
    </source>
</evidence>
<keyword evidence="3" id="KW-1185">Reference proteome</keyword>
<dbReference type="EMBL" id="JH711580">
    <property type="protein sequence ID" value="EIW80045.1"/>
    <property type="molecule type" value="Genomic_DNA"/>
</dbReference>
<comment type="caution">
    <text evidence="2">The sequence shown here is derived from an EMBL/GenBank/DDBJ whole genome shotgun (WGS) entry which is preliminary data.</text>
</comment>
<sequence length="250" mass="26839">MQDHAGQPVSIPPRLARKHHQQTLQSTSTPSSSAGDAGELPTPPPISPITGKASPSLAQCIVDALTAPAGPSSSPVPVSTTTATSASDPLSNHPLWKDEDFMTKTLAMFNHQDNTNGTSSRKNGATTTRPPTAKHRRALYAFRRKIVADPQAHGFSTGSEEPSVAHPDSDDRDSEEVLELLFNDETSETGDSPSAPDQERRLRPKGNRTVWDANEVASKNKRRKRRGAFGTSSQDGGVSDEKGKKRKEGD</sequence>
<feature type="compositionally biased region" description="Basic and acidic residues" evidence="1">
    <location>
        <begin position="239"/>
        <end position="250"/>
    </location>
</feature>
<dbReference type="AlphaFoldDB" id="A0A5M3MMW7"/>
<evidence type="ECO:0000313" key="2">
    <source>
        <dbReference type="EMBL" id="EIW80045.1"/>
    </source>
</evidence>
<feature type="region of interest" description="Disordered" evidence="1">
    <location>
        <begin position="66"/>
        <end position="96"/>
    </location>
</feature>
<gene>
    <name evidence="2" type="ORF">CONPUDRAFT_145068</name>
</gene>
<dbReference type="Proteomes" id="UP000053558">
    <property type="component" value="Unassembled WGS sequence"/>
</dbReference>
<feature type="compositionally biased region" description="Low complexity" evidence="1">
    <location>
        <begin position="22"/>
        <end position="33"/>
    </location>
</feature>
<feature type="compositionally biased region" description="Polar residues" evidence="1">
    <location>
        <begin position="111"/>
        <end position="130"/>
    </location>
</feature>
<protein>
    <submittedName>
        <fullName evidence="2">Uncharacterized protein</fullName>
    </submittedName>
</protein>
<name>A0A5M3MMW7_CONPW</name>
<organism evidence="2 3">
    <name type="scientific">Coniophora puteana (strain RWD-64-598)</name>
    <name type="common">Brown rot fungus</name>
    <dbReference type="NCBI Taxonomy" id="741705"/>
    <lineage>
        <taxon>Eukaryota</taxon>
        <taxon>Fungi</taxon>
        <taxon>Dikarya</taxon>
        <taxon>Basidiomycota</taxon>
        <taxon>Agaricomycotina</taxon>
        <taxon>Agaricomycetes</taxon>
        <taxon>Agaricomycetidae</taxon>
        <taxon>Boletales</taxon>
        <taxon>Coniophorineae</taxon>
        <taxon>Coniophoraceae</taxon>
        <taxon>Coniophora</taxon>
    </lineage>
</organism>
<reference evidence="3" key="1">
    <citation type="journal article" date="2012" name="Science">
        <title>The Paleozoic origin of enzymatic lignin decomposition reconstructed from 31 fungal genomes.</title>
        <authorList>
            <person name="Floudas D."/>
            <person name="Binder M."/>
            <person name="Riley R."/>
            <person name="Barry K."/>
            <person name="Blanchette R.A."/>
            <person name="Henrissat B."/>
            <person name="Martinez A.T."/>
            <person name="Otillar R."/>
            <person name="Spatafora J.W."/>
            <person name="Yadav J.S."/>
            <person name="Aerts A."/>
            <person name="Benoit I."/>
            <person name="Boyd A."/>
            <person name="Carlson A."/>
            <person name="Copeland A."/>
            <person name="Coutinho P.M."/>
            <person name="de Vries R.P."/>
            <person name="Ferreira P."/>
            <person name="Findley K."/>
            <person name="Foster B."/>
            <person name="Gaskell J."/>
            <person name="Glotzer D."/>
            <person name="Gorecki P."/>
            <person name="Heitman J."/>
            <person name="Hesse C."/>
            <person name="Hori C."/>
            <person name="Igarashi K."/>
            <person name="Jurgens J.A."/>
            <person name="Kallen N."/>
            <person name="Kersten P."/>
            <person name="Kohler A."/>
            <person name="Kuees U."/>
            <person name="Kumar T.K.A."/>
            <person name="Kuo A."/>
            <person name="LaButti K."/>
            <person name="Larrondo L.F."/>
            <person name="Lindquist E."/>
            <person name="Ling A."/>
            <person name="Lombard V."/>
            <person name="Lucas S."/>
            <person name="Lundell T."/>
            <person name="Martin R."/>
            <person name="McLaughlin D.J."/>
            <person name="Morgenstern I."/>
            <person name="Morin E."/>
            <person name="Murat C."/>
            <person name="Nagy L.G."/>
            <person name="Nolan M."/>
            <person name="Ohm R.A."/>
            <person name="Patyshakuliyeva A."/>
            <person name="Rokas A."/>
            <person name="Ruiz-Duenas F.J."/>
            <person name="Sabat G."/>
            <person name="Salamov A."/>
            <person name="Samejima M."/>
            <person name="Schmutz J."/>
            <person name="Slot J.C."/>
            <person name="St John F."/>
            <person name="Stenlid J."/>
            <person name="Sun H."/>
            <person name="Sun S."/>
            <person name="Syed K."/>
            <person name="Tsang A."/>
            <person name="Wiebenga A."/>
            <person name="Young D."/>
            <person name="Pisabarro A."/>
            <person name="Eastwood D.C."/>
            <person name="Martin F."/>
            <person name="Cullen D."/>
            <person name="Grigoriev I.V."/>
            <person name="Hibbett D.S."/>
        </authorList>
    </citation>
    <scope>NUCLEOTIDE SEQUENCE [LARGE SCALE GENOMIC DNA]</scope>
    <source>
        <strain evidence="3">RWD-64-598 SS2</strain>
    </source>
</reference>
<dbReference type="GeneID" id="19202030"/>
<dbReference type="KEGG" id="cput:CONPUDRAFT_145068"/>
<feature type="compositionally biased region" description="Basic residues" evidence="1">
    <location>
        <begin position="132"/>
        <end position="145"/>
    </location>
</feature>